<dbReference type="PROSITE" id="PS00397">
    <property type="entry name" value="RECOMBINASES_1"/>
    <property type="match status" value="1"/>
</dbReference>
<dbReference type="PROSITE" id="PS51736">
    <property type="entry name" value="RECOMBINASES_3"/>
    <property type="match status" value="1"/>
</dbReference>
<evidence type="ECO:0000256" key="2">
    <source>
        <dbReference type="ARBA" id="ARBA00022908"/>
    </source>
</evidence>
<evidence type="ECO:0000256" key="1">
    <source>
        <dbReference type="ARBA" id="ARBA00009913"/>
    </source>
</evidence>
<accession>A0ABR6WLL5</accession>
<gene>
    <name evidence="7" type="ORF">GH807_08865</name>
</gene>
<dbReference type="PANTHER" id="PTHR30461">
    <property type="entry name" value="DNA-INVERTASE FROM LAMBDOID PROPHAGE"/>
    <property type="match status" value="1"/>
</dbReference>
<evidence type="ECO:0000256" key="5">
    <source>
        <dbReference type="PROSITE-ProRule" id="PRU10137"/>
    </source>
</evidence>
<name>A0ABR6WLL5_9FIRM</name>
<feature type="domain" description="Resolvase/invertase-type recombinase catalytic" evidence="6">
    <location>
        <begin position="2"/>
        <end position="146"/>
    </location>
</feature>
<feature type="active site" description="O-(5'-phospho-DNA)-serine intermediate" evidence="5">
    <location>
        <position position="10"/>
    </location>
</feature>
<comment type="similarity">
    <text evidence="1">Belongs to the site-specific recombinase resolvase family.</text>
</comment>
<dbReference type="Pfam" id="PF00239">
    <property type="entry name" value="Resolvase"/>
    <property type="match status" value="1"/>
</dbReference>
<dbReference type="EMBL" id="WJBB01000009">
    <property type="protein sequence ID" value="MBC3797158.1"/>
    <property type="molecule type" value="Genomic_DNA"/>
</dbReference>
<evidence type="ECO:0000256" key="3">
    <source>
        <dbReference type="ARBA" id="ARBA00023125"/>
    </source>
</evidence>
<keyword evidence="8" id="KW-1185">Reference proteome</keyword>
<keyword evidence="3" id="KW-0238">DNA-binding</keyword>
<comment type="caution">
    <text evidence="7">The sequence shown here is derived from an EMBL/GenBank/DDBJ whole genome shotgun (WGS) entry which is preliminary data.</text>
</comment>
<dbReference type="Gene3D" id="3.40.50.1390">
    <property type="entry name" value="Resolvase, N-terminal catalytic domain"/>
    <property type="match status" value="1"/>
</dbReference>
<evidence type="ECO:0000313" key="7">
    <source>
        <dbReference type="EMBL" id="MBC3797158.1"/>
    </source>
</evidence>
<dbReference type="SMART" id="SM00857">
    <property type="entry name" value="Resolvase"/>
    <property type="match status" value="1"/>
</dbReference>
<evidence type="ECO:0000313" key="8">
    <source>
        <dbReference type="Proteomes" id="UP000653358"/>
    </source>
</evidence>
<dbReference type="PANTHER" id="PTHR30461:SF26">
    <property type="entry name" value="RESOLVASE HOMOLOG YNEB"/>
    <property type="match status" value="1"/>
</dbReference>
<keyword evidence="4" id="KW-0233">DNA recombination</keyword>
<dbReference type="InterPro" id="IPR006118">
    <property type="entry name" value="Recombinase_CS"/>
</dbReference>
<dbReference type="Proteomes" id="UP000653358">
    <property type="component" value="Unassembled WGS sequence"/>
</dbReference>
<sequence>MRAYGYARVSTKEQNLGRQLVELSKYVDSAYIFTDKQSGKDMDRAEYQLLKRIVQTDDVIYIKSLDRLGRNKQQIKVELEYYKSEGVRVKILDIPTTMMDIQEGQEWLIDMINNLLLEVLSTMAEHERVSIRQRQAEGIAVLKSKNNGHGIGRPKIEYPDNFKEVYEQVKSKDITSVKAMELLNLKKNTFYKLIKQYNRKIEGNHMSMDGKEEQ</sequence>
<keyword evidence="2" id="KW-0229">DNA integration</keyword>
<dbReference type="InterPro" id="IPR050639">
    <property type="entry name" value="SSR_resolvase"/>
</dbReference>
<reference evidence="7 8" key="1">
    <citation type="journal article" date="2020" name="mSystems">
        <title>Defining Genomic and Predicted Metabolic Features of the Acetobacterium Genus.</title>
        <authorList>
            <person name="Ross D.E."/>
            <person name="Marshall C.W."/>
            <person name="Gulliver D."/>
            <person name="May H.D."/>
            <person name="Norman R.S."/>
        </authorList>
    </citation>
    <scope>NUCLEOTIDE SEQUENCE [LARGE SCALE GENOMIC DNA]</scope>
    <source>
        <strain evidence="7 8">DSM 9173</strain>
    </source>
</reference>
<evidence type="ECO:0000256" key="4">
    <source>
        <dbReference type="ARBA" id="ARBA00023172"/>
    </source>
</evidence>
<protein>
    <submittedName>
        <fullName evidence="7">Recombinase family protein</fullName>
    </submittedName>
</protein>
<proteinExistence type="inferred from homology"/>
<dbReference type="RefSeq" id="WP_148602986.1">
    <property type="nucleotide sequence ID" value="NZ_RXYB01000005.1"/>
</dbReference>
<organism evidence="7 8">
    <name type="scientific">Acetobacterium tundrae</name>
    <dbReference type="NCBI Taxonomy" id="132932"/>
    <lineage>
        <taxon>Bacteria</taxon>
        <taxon>Bacillati</taxon>
        <taxon>Bacillota</taxon>
        <taxon>Clostridia</taxon>
        <taxon>Eubacteriales</taxon>
        <taxon>Eubacteriaceae</taxon>
        <taxon>Acetobacterium</taxon>
    </lineage>
</organism>
<dbReference type="InterPro" id="IPR006119">
    <property type="entry name" value="Resolv_N"/>
</dbReference>
<evidence type="ECO:0000259" key="6">
    <source>
        <dbReference type="PROSITE" id="PS51736"/>
    </source>
</evidence>
<dbReference type="InterPro" id="IPR036162">
    <property type="entry name" value="Resolvase-like_N_sf"/>
</dbReference>
<dbReference type="SUPFAM" id="SSF53041">
    <property type="entry name" value="Resolvase-like"/>
    <property type="match status" value="1"/>
</dbReference>
<dbReference type="CDD" id="cd03768">
    <property type="entry name" value="SR_ResInv"/>
    <property type="match status" value="1"/>
</dbReference>